<gene>
    <name evidence="2" type="ORF">FN846DRAFT_907669</name>
</gene>
<protein>
    <submittedName>
        <fullName evidence="2">Uncharacterized protein</fullName>
    </submittedName>
</protein>
<name>A0A5J5EVN5_9PEZI</name>
<evidence type="ECO:0000256" key="1">
    <source>
        <dbReference type="SAM" id="MobiDB-lite"/>
    </source>
</evidence>
<keyword evidence="3" id="KW-1185">Reference proteome</keyword>
<dbReference type="Proteomes" id="UP000326924">
    <property type="component" value="Unassembled WGS sequence"/>
</dbReference>
<proteinExistence type="predicted"/>
<feature type="region of interest" description="Disordered" evidence="1">
    <location>
        <begin position="1"/>
        <end position="44"/>
    </location>
</feature>
<evidence type="ECO:0000313" key="2">
    <source>
        <dbReference type="EMBL" id="KAA8904832.1"/>
    </source>
</evidence>
<comment type="caution">
    <text evidence="2">The sequence shown here is derived from an EMBL/GenBank/DDBJ whole genome shotgun (WGS) entry which is preliminary data.</text>
</comment>
<accession>A0A5J5EVN5</accession>
<organism evidence="2 3">
    <name type="scientific">Sphaerosporella brunnea</name>
    <dbReference type="NCBI Taxonomy" id="1250544"/>
    <lineage>
        <taxon>Eukaryota</taxon>
        <taxon>Fungi</taxon>
        <taxon>Dikarya</taxon>
        <taxon>Ascomycota</taxon>
        <taxon>Pezizomycotina</taxon>
        <taxon>Pezizomycetes</taxon>
        <taxon>Pezizales</taxon>
        <taxon>Pyronemataceae</taxon>
        <taxon>Sphaerosporella</taxon>
    </lineage>
</organism>
<dbReference type="EMBL" id="VXIS01000104">
    <property type="protein sequence ID" value="KAA8904832.1"/>
    <property type="molecule type" value="Genomic_DNA"/>
</dbReference>
<reference evidence="2 3" key="1">
    <citation type="submission" date="2019-09" db="EMBL/GenBank/DDBJ databases">
        <title>Draft genome of the ectomycorrhizal ascomycete Sphaerosporella brunnea.</title>
        <authorList>
            <consortium name="DOE Joint Genome Institute"/>
            <person name="Benucci G.M."/>
            <person name="Marozzi G."/>
            <person name="Antonielli L."/>
            <person name="Sanchez S."/>
            <person name="Marco P."/>
            <person name="Wang X."/>
            <person name="Falini L.B."/>
            <person name="Barry K."/>
            <person name="Haridas S."/>
            <person name="Lipzen A."/>
            <person name="Labutti K."/>
            <person name="Grigoriev I.V."/>
            <person name="Murat C."/>
            <person name="Martin F."/>
            <person name="Albertini E."/>
            <person name="Donnini D."/>
            <person name="Bonito G."/>
        </authorList>
    </citation>
    <scope>NUCLEOTIDE SEQUENCE [LARGE SCALE GENOMIC DNA]</scope>
    <source>
        <strain evidence="2 3">Sb_GMNB300</strain>
    </source>
</reference>
<sequence length="304" mass="33131">MSTSTEPAPPDYPEEAVPAYADFGGPSSSTAAAEGTAYPVDQKHPTKLYFQKEESFPTRRQLIVTHSTDPSQCRPVYLLRHHPRPTIPLPGLSQQPDITLYRGGDADGQVIATGSIKSGFLSGKSLGDVKIFNNAAAGPLQKLELTKDKAKAVFSWRNRRLAWEITVSQKPPANAAPVEPPKDTSTVKGKFKAAMEAKPVLLFHSYRGVLIEADVPGVELAVYQDISPHNPPMTRELLYKDGHAGLLEFLDPAAVEEEFRDVVVTMLALMVERARRGIANDKGAFPRGIGFMYQPFGEMAAAGF</sequence>
<dbReference type="OrthoDB" id="5363097at2759"/>
<evidence type="ECO:0000313" key="3">
    <source>
        <dbReference type="Proteomes" id="UP000326924"/>
    </source>
</evidence>
<dbReference type="AlphaFoldDB" id="A0A5J5EVN5"/>
<dbReference type="InParanoid" id="A0A5J5EVN5"/>